<proteinExistence type="predicted"/>
<feature type="region of interest" description="Disordered" evidence="5">
    <location>
        <begin position="424"/>
        <end position="452"/>
    </location>
</feature>
<dbReference type="InterPro" id="IPR001736">
    <property type="entry name" value="PLipase_D/transphosphatidylase"/>
</dbReference>
<evidence type="ECO:0000256" key="2">
    <source>
        <dbReference type="ARBA" id="ARBA00022737"/>
    </source>
</evidence>
<keyword evidence="3" id="KW-0378">Hydrolase</keyword>
<organism evidence="7 8">
    <name type="scientific">Pseudomonas ulcerans</name>
    <dbReference type="NCBI Taxonomy" id="3115852"/>
    <lineage>
        <taxon>Bacteria</taxon>
        <taxon>Pseudomonadati</taxon>
        <taxon>Pseudomonadota</taxon>
        <taxon>Gammaproteobacteria</taxon>
        <taxon>Pseudomonadales</taxon>
        <taxon>Pseudomonadaceae</taxon>
        <taxon>Pseudomonas</taxon>
    </lineage>
</organism>
<evidence type="ECO:0000256" key="5">
    <source>
        <dbReference type="SAM" id="MobiDB-lite"/>
    </source>
</evidence>
<dbReference type="Gene3D" id="3.30.870.10">
    <property type="entry name" value="Endonuclease Chain A"/>
    <property type="match status" value="2"/>
</dbReference>
<evidence type="ECO:0000256" key="4">
    <source>
        <dbReference type="ARBA" id="ARBA00023098"/>
    </source>
</evidence>
<feature type="compositionally biased region" description="Basic and acidic residues" evidence="5">
    <location>
        <begin position="243"/>
        <end position="258"/>
    </location>
</feature>
<keyword evidence="8" id="KW-1185">Reference proteome</keyword>
<keyword evidence="2" id="KW-0677">Repeat</keyword>
<protein>
    <submittedName>
        <fullName evidence="7">Phospholipase</fullName>
    </submittedName>
</protein>
<evidence type="ECO:0000256" key="3">
    <source>
        <dbReference type="ARBA" id="ARBA00022801"/>
    </source>
</evidence>
<name>A0ABU7I0S1_9PSED</name>
<evidence type="ECO:0000259" key="6">
    <source>
        <dbReference type="PROSITE" id="PS50035"/>
    </source>
</evidence>
<reference evidence="7 8" key="1">
    <citation type="submission" date="2024-01" db="EMBL/GenBank/DDBJ databases">
        <title>Unpublished Manusciprt.</title>
        <authorList>
            <person name="Duman M."/>
            <person name="Valdes E.G."/>
            <person name="Ajmi N."/>
            <person name="Altun S."/>
            <person name="Saticioglu I.B."/>
        </authorList>
    </citation>
    <scope>NUCLEOTIDE SEQUENCE [LARGE SCALE GENOMIC DNA]</scope>
    <source>
        <strain evidence="7 8">148P</strain>
    </source>
</reference>
<evidence type="ECO:0000256" key="1">
    <source>
        <dbReference type="ARBA" id="ARBA00000798"/>
    </source>
</evidence>
<sequence>MTRPEIVVPIALQHTQEATCVSPWFVQNTLYHPETATYRPLVNGEETFAVVHRAIADAKRSVDIICWGFQPSMFLIRDGKAPSIGELLRKKAAEGVKVRLLTWEAPLNTAGIAGEANLPQRRALGLWDEEMQSTTEEQSKADREWFKRFGIDDSEAARRTEDRIPLLVSRGFNFSERRNISRALKEDGLDPNLAGKTRLTMALAPSHHQKSVLVDYELPEEAIGFVLGHNMLDEYWDTDKHSAKNRFGDSRPAPDRGPRGVLPRQDISCQLTGPILEHLHANFAEAWLKETGENLLEVRPAKELGQRLKCGPDTRQMVQVLRTQPQTGIRDIQSLYLQAVNNATQFIYIENQYFRWPPLAEAIKAAAANQTRQGRDPGVQEALHLFVITNAGADSVAAGSANTQRMLESLGRADTIPHVTKLSRIREVKRAAPPKPRPDPRDHRGKRELEQWEKDLDRQIQEIEDSTIYPEEIPGLKVHVCSLVAPDSFEGSAWTPVYVHSKLMIVDDVFTTQGSANINHRSMIGDSELNIAHDWMSVTQELRRRLWDLHTGKKGAQDDPAEAFKIWKRIIDENKDLQEARKSPKAPLIEFYFDKPVFKEAD</sequence>
<gene>
    <name evidence="7" type="ORF">V0R50_28910</name>
</gene>
<dbReference type="PANTHER" id="PTHR18896:SF76">
    <property type="entry name" value="PHOSPHOLIPASE"/>
    <property type="match status" value="1"/>
</dbReference>
<dbReference type="SMART" id="SM00155">
    <property type="entry name" value="PLDc"/>
    <property type="match status" value="2"/>
</dbReference>
<dbReference type="PROSITE" id="PS50035">
    <property type="entry name" value="PLD"/>
    <property type="match status" value="1"/>
</dbReference>
<comment type="caution">
    <text evidence="7">The sequence shown here is derived from an EMBL/GenBank/DDBJ whole genome shotgun (WGS) entry which is preliminary data.</text>
</comment>
<evidence type="ECO:0000313" key="7">
    <source>
        <dbReference type="EMBL" id="MEE1937263.1"/>
    </source>
</evidence>
<comment type="catalytic activity">
    <reaction evidence="1">
        <text>a 1,2-diacyl-sn-glycero-3-phosphocholine + H2O = a 1,2-diacyl-sn-glycero-3-phosphate + choline + H(+)</text>
        <dbReference type="Rhea" id="RHEA:14445"/>
        <dbReference type="ChEBI" id="CHEBI:15354"/>
        <dbReference type="ChEBI" id="CHEBI:15377"/>
        <dbReference type="ChEBI" id="CHEBI:15378"/>
        <dbReference type="ChEBI" id="CHEBI:57643"/>
        <dbReference type="ChEBI" id="CHEBI:58608"/>
        <dbReference type="EC" id="3.1.4.4"/>
    </reaction>
</comment>
<keyword evidence="4" id="KW-0443">Lipid metabolism</keyword>
<evidence type="ECO:0000313" key="8">
    <source>
        <dbReference type="Proteomes" id="UP001335100"/>
    </source>
</evidence>
<dbReference type="EMBL" id="JAZDQJ010000056">
    <property type="protein sequence ID" value="MEE1937263.1"/>
    <property type="molecule type" value="Genomic_DNA"/>
</dbReference>
<feature type="region of interest" description="Disordered" evidence="5">
    <location>
        <begin position="243"/>
        <end position="263"/>
    </location>
</feature>
<accession>A0ABU7I0S1</accession>
<dbReference type="RefSeq" id="WP_330077921.1">
    <property type="nucleotide sequence ID" value="NZ_JAZDQJ010000056.1"/>
</dbReference>
<dbReference type="Proteomes" id="UP001335100">
    <property type="component" value="Unassembled WGS sequence"/>
</dbReference>
<dbReference type="SUPFAM" id="SSF56024">
    <property type="entry name" value="Phospholipase D/nuclease"/>
    <property type="match status" value="2"/>
</dbReference>
<feature type="domain" description="PLD phosphodiesterase" evidence="6">
    <location>
        <begin position="495"/>
        <end position="522"/>
    </location>
</feature>
<dbReference type="InterPro" id="IPR015679">
    <property type="entry name" value="PLipase_D_fam"/>
</dbReference>
<dbReference type="PANTHER" id="PTHR18896">
    <property type="entry name" value="PHOSPHOLIPASE D"/>
    <property type="match status" value="1"/>
</dbReference>